<dbReference type="KEGG" id="ttf:THTE_3395"/>
<dbReference type="EMBL" id="CP018477">
    <property type="protein sequence ID" value="ASV75997.1"/>
    <property type="molecule type" value="Genomic_DNA"/>
</dbReference>
<sequence length="54" mass="6372">MERARIDLGEFPEFGQKESRVTLFKKTLNDVETKKWTRFMFARSTATNDKSSIE</sequence>
<dbReference type="AlphaFoldDB" id="A0A286RJ63"/>
<name>A0A286RJ63_9BACT</name>
<dbReference type="Proteomes" id="UP000215086">
    <property type="component" value="Chromosome"/>
</dbReference>
<evidence type="ECO:0000313" key="1">
    <source>
        <dbReference type="EMBL" id="ASV75997.1"/>
    </source>
</evidence>
<organism evidence="1 2">
    <name type="scientific">Thermogutta terrifontis</name>
    <dbReference type="NCBI Taxonomy" id="1331910"/>
    <lineage>
        <taxon>Bacteria</taxon>
        <taxon>Pseudomonadati</taxon>
        <taxon>Planctomycetota</taxon>
        <taxon>Planctomycetia</taxon>
        <taxon>Pirellulales</taxon>
        <taxon>Thermoguttaceae</taxon>
        <taxon>Thermogutta</taxon>
    </lineage>
</organism>
<gene>
    <name evidence="1" type="ORF">THTE_3395</name>
</gene>
<evidence type="ECO:0000313" key="2">
    <source>
        <dbReference type="Proteomes" id="UP000215086"/>
    </source>
</evidence>
<proteinExistence type="predicted"/>
<keyword evidence="2" id="KW-1185">Reference proteome</keyword>
<reference evidence="1 2" key="1">
    <citation type="journal article" name="Front. Microbiol.">
        <title>Sugar Metabolism of the First Thermophilic Planctomycete Thermogutta terrifontis: Comparative Genomic and Transcriptomic Approaches.</title>
        <authorList>
            <person name="Elcheninov A.G."/>
            <person name="Menzel P."/>
            <person name="Gudbergsdottir S.R."/>
            <person name="Slesarev A.I."/>
            <person name="Kadnikov V.V."/>
            <person name="Krogh A."/>
            <person name="Bonch-Osmolovskaya E.A."/>
            <person name="Peng X."/>
            <person name="Kublanov I.V."/>
        </authorList>
    </citation>
    <scope>NUCLEOTIDE SEQUENCE [LARGE SCALE GENOMIC DNA]</scope>
    <source>
        <strain evidence="1 2">R1</strain>
    </source>
</reference>
<protein>
    <submittedName>
        <fullName evidence="1">Uncharacterized protein</fullName>
    </submittedName>
</protein>
<accession>A0A286RJ63</accession>